<dbReference type="Proteomes" id="UP000014139">
    <property type="component" value="Unassembled WGS sequence"/>
</dbReference>
<name>R1I0A7_9PSEU</name>
<dbReference type="AlphaFoldDB" id="R1I0A7"/>
<keyword evidence="3" id="KW-1185">Reference proteome</keyword>
<sequence length="266" mass="27285">MNMGIVKRMAGVAGIAAAIVVAGAGPAFAASGTVHTDSGAALTVRATPSTSGASVGSIADGTAVTISCQTNGSTVTAVTISCQTNGSTVDGKYGTSDIWDKVGDGYVSDAYVYTGSDGRVAPDCAGSTLTCSTAGTGDPNTCAEAVAKAKSRIHTNDLDSYEGWCDRINAQNYGWSASGSETAYIHWTQIPASFKHPGDYQVPAGGLAFFKSSGAGHTMISIGGGKFLSNDINGYGSYTETTIAQIKSKWGQTYLGWSQPWFKVNH</sequence>
<dbReference type="EMBL" id="AOUO01000574">
    <property type="protein sequence ID" value="EOD63919.1"/>
    <property type="molecule type" value="Genomic_DNA"/>
</dbReference>
<accession>R1I0A7</accession>
<dbReference type="OrthoDB" id="2607492at2"/>
<protein>
    <recommendedName>
        <fullName evidence="4">SH3b domain-containing protein</fullName>
    </recommendedName>
</protein>
<evidence type="ECO:0008006" key="4">
    <source>
        <dbReference type="Google" id="ProtNLM"/>
    </source>
</evidence>
<proteinExistence type="predicted"/>
<evidence type="ECO:0000313" key="3">
    <source>
        <dbReference type="Proteomes" id="UP000014139"/>
    </source>
</evidence>
<reference evidence="2 3" key="1">
    <citation type="submission" date="2013-02" db="EMBL/GenBank/DDBJ databases">
        <title>Draft genome sequence of Amycolatopsis vancoresmycina strain DSM 44592T.</title>
        <authorList>
            <person name="Kumar S."/>
            <person name="Kaur N."/>
            <person name="Kaur C."/>
            <person name="Raghava G.P.S."/>
            <person name="Mayilraj S."/>
        </authorList>
    </citation>
    <scope>NUCLEOTIDE SEQUENCE [LARGE SCALE GENOMIC DNA]</scope>
    <source>
        <strain evidence="2 3">DSM 44592</strain>
    </source>
</reference>
<keyword evidence="1" id="KW-0732">Signal</keyword>
<organism evidence="2 3">
    <name type="scientific">Amycolatopsis vancoresmycina DSM 44592</name>
    <dbReference type="NCBI Taxonomy" id="1292037"/>
    <lineage>
        <taxon>Bacteria</taxon>
        <taxon>Bacillati</taxon>
        <taxon>Actinomycetota</taxon>
        <taxon>Actinomycetes</taxon>
        <taxon>Pseudonocardiales</taxon>
        <taxon>Pseudonocardiaceae</taxon>
        <taxon>Amycolatopsis</taxon>
    </lineage>
</organism>
<dbReference type="PATRIC" id="fig|1292037.4.peg.6481"/>
<gene>
    <name evidence="2" type="ORF">H480_34502</name>
</gene>
<evidence type="ECO:0000313" key="2">
    <source>
        <dbReference type="EMBL" id="EOD63919.1"/>
    </source>
</evidence>
<feature type="signal peptide" evidence="1">
    <location>
        <begin position="1"/>
        <end position="29"/>
    </location>
</feature>
<evidence type="ECO:0000256" key="1">
    <source>
        <dbReference type="SAM" id="SignalP"/>
    </source>
</evidence>
<dbReference type="RefSeq" id="WP_004559289.1">
    <property type="nucleotide sequence ID" value="NZ_AOUO01000574.1"/>
</dbReference>
<dbReference type="eggNOG" id="COG4991">
    <property type="taxonomic scope" value="Bacteria"/>
</dbReference>
<comment type="caution">
    <text evidence="2">The sequence shown here is derived from an EMBL/GenBank/DDBJ whole genome shotgun (WGS) entry which is preliminary data.</text>
</comment>
<feature type="chain" id="PRO_5004351803" description="SH3b domain-containing protein" evidence="1">
    <location>
        <begin position="30"/>
        <end position="266"/>
    </location>
</feature>